<dbReference type="EnsemblMetazoa" id="GPPI027928-RA">
    <property type="protein sequence ID" value="GPPI027928-PA"/>
    <property type="gene ID" value="GPPI027928"/>
</dbReference>
<evidence type="ECO:0000256" key="1">
    <source>
        <dbReference type="SAM" id="Phobius"/>
    </source>
</evidence>
<dbReference type="Proteomes" id="UP000092460">
    <property type="component" value="Unassembled WGS sequence"/>
</dbReference>
<dbReference type="AlphaFoldDB" id="A0A1B0BF02"/>
<dbReference type="VEuPathDB" id="VectorBase:GPPI027928"/>
<keyword evidence="1" id="KW-0472">Membrane</keyword>
<name>A0A1B0BF02_9MUSC</name>
<proteinExistence type="predicted"/>
<organism evidence="2 3">
    <name type="scientific">Glossina palpalis gambiensis</name>
    <dbReference type="NCBI Taxonomy" id="67801"/>
    <lineage>
        <taxon>Eukaryota</taxon>
        <taxon>Metazoa</taxon>
        <taxon>Ecdysozoa</taxon>
        <taxon>Arthropoda</taxon>
        <taxon>Hexapoda</taxon>
        <taxon>Insecta</taxon>
        <taxon>Pterygota</taxon>
        <taxon>Neoptera</taxon>
        <taxon>Endopterygota</taxon>
        <taxon>Diptera</taxon>
        <taxon>Brachycera</taxon>
        <taxon>Muscomorpha</taxon>
        <taxon>Hippoboscoidea</taxon>
        <taxon>Glossinidae</taxon>
        <taxon>Glossina</taxon>
    </lineage>
</organism>
<feature type="transmembrane region" description="Helical" evidence="1">
    <location>
        <begin position="62"/>
        <end position="81"/>
    </location>
</feature>
<evidence type="ECO:0000313" key="2">
    <source>
        <dbReference type="EnsemblMetazoa" id="GPPI027928-PA"/>
    </source>
</evidence>
<keyword evidence="1" id="KW-0812">Transmembrane</keyword>
<sequence length="89" mass="10157">MSSRVALSSFSMTATALISVQLLKSRQNLAGGFCAISCDNHKQNNICHVINYRKQAKHTLKILYFISVTMCVIYIYIYKYYAVRVSKLI</sequence>
<keyword evidence="3" id="KW-1185">Reference proteome</keyword>
<reference evidence="3" key="1">
    <citation type="submission" date="2015-01" db="EMBL/GenBank/DDBJ databases">
        <authorList>
            <person name="Aksoy S."/>
            <person name="Warren W."/>
            <person name="Wilson R.K."/>
        </authorList>
    </citation>
    <scope>NUCLEOTIDE SEQUENCE [LARGE SCALE GENOMIC DNA]</scope>
    <source>
        <strain evidence="3">IAEA</strain>
    </source>
</reference>
<protein>
    <submittedName>
        <fullName evidence="2">Uncharacterized protein</fullName>
    </submittedName>
</protein>
<evidence type="ECO:0000313" key="3">
    <source>
        <dbReference type="Proteomes" id="UP000092460"/>
    </source>
</evidence>
<dbReference type="EMBL" id="JXJN01013211">
    <property type="status" value="NOT_ANNOTATED_CDS"/>
    <property type="molecule type" value="Genomic_DNA"/>
</dbReference>
<keyword evidence="1" id="KW-1133">Transmembrane helix</keyword>
<accession>A0A1B0BF02</accession>
<reference evidence="2" key="2">
    <citation type="submission" date="2020-05" db="UniProtKB">
        <authorList>
            <consortium name="EnsemblMetazoa"/>
        </authorList>
    </citation>
    <scope>IDENTIFICATION</scope>
    <source>
        <strain evidence="2">IAEA</strain>
    </source>
</reference>